<dbReference type="SUPFAM" id="SSF54768">
    <property type="entry name" value="dsRNA-binding domain-like"/>
    <property type="match status" value="1"/>
</dbReference>
<protein>
    <recommendedName>
        <fullName evidence="4">DRBM domain-containing protein</fullName>
    </recommendedName>
</protein>
<sequence length="176" mass="19473">AFGPNHGPSSAPCCQPLRWSYCSQAPPPDQHWQGRQLSALLSSRPSRLVSQPVERASVRPTTAVTLQQDTNAKSPCDLFNYQCRHHGISPDFHYEVGVLQVSGAPPIHTCRLNVADVVVSGQGTTKKAAKHIAVAQFLRTLILRGTHEDWGLPKNQTDAFALIERLLFQFSDRMVH</sequence>
<gene>
    <name evidence="1" type="ORF">M513_06214</name>
    <name evidence="2" type="ORF">M514_06214</name>
</gene>
<evidence type="ECO:0000313" key="2">
    <source>
        <dbReference type="EMBL" id="KFD63719.1"/>
    </source>
</evidence>
<dbReference type="EMBL" id="KL363222">
    <property type="protein sequence ID" value="KFD52904.1"/>
    <property type="molecule type" value="Genomic_DNA"/>
</dbReference>
<feature type="non-terminal residue" evidence="1">
    <location>
        <position position="1"/>
    </location>
</feature>
<dbReference type="Gene3D" id="3.30.160.20">
    <property type="match status" value="1"/>
</dbReference>
<keyword evidence="3" id="KW-1185">Reference proteome</keyword>
<accession>A0A085M6Q8</accession>
<dbReference type="EMBL" id="KL367567">
    <property type="protein sequence ID" value="KFD63719.1"/>
    <property type="molecule type" value="Genomic_DNA"/>
</dbReference>
<proteinExistence type="predicted"/>
<name>A0A085M6Q8_9BILA</name>
<reference evidence="1 3" key="1">
    <citation type="journal article" date="2014" name="Nat. Genet.">
        <title>Genome and transcriptome of the porcine whipworm Trichuris suis.</title>
        <authorList>
            <person name="Jex A.R."/>
            <person name="Nejsum P."/>
            <person name="Schwarz E.M."/>
            <person name="Hu L."/>
            <person name="Young N.D."/>
            <person name="Hall R.S."/>
            <person name="Korhonen P.K."/>
            <person name="Liao S."/>
            <person name="Thamsborg S."/>
            <person name="Xia J."/>
            <person name="Xu P."/>
            <person name="Wang S."/>
            <person name="Scheerlinck J.P."/>
            <person name="Hofmann A."/>
            <person name="Sternberg P.W."/>
            <person name="Wang J."/>
            <person name="Gasser R.B."/>
        </authorList>
    </citation>
    <scope>NUCLEOTIDE SEQUENCE [LARGE SCALE GENOMIC DNA]</scope>
    <source>
        <strain evidence="2">DCEP-RM93F</strain>
        <strain evidence="1">DCEP-RM93M</strain>
    </source>
</reference>
<dbReference type="Proteomes" id="UP000030764">
    <property type="component" value="Unassembled WGS sequence"/>
</dbReference>
<evidence type="ECO:0008006" key="4">
    <source>
        <dbReference type="Google" id="ProtNLM"/>
    </source>
</evidence>
<evidence type="ECO:0000313" key="1">
    <source>
        <dbReference type="EMBL" id="KFD52904.1"/>
    </source>
</evidence>
<dbReference type="Proteomes" id="UP000030758">
    <property type="component" value="Unassembled WGS sequence"/>
</dbReference>
<organism evidence="1 3">
    <name type="scientific">Trichuris suis</name>
    <name type="common">pig whipworm</name>
    <dbReference type="NCBI Taxonomy" id="68888"/>
    <lineage>
        <taxon>Eukaryota</taxon>
        <taxon>Metazoa</taxon>
        <taxon>Ecdysozoa</taxon>
        <taxon>Nematoda</taxon>
        <taxon>Enoplea</taxon>
        <taxon>Dorylaimia</taxon>
        <taxon>Trichinellida</taxon>
        <taxon>Trichuridae</taxon>
        <taxon>Trichuris</taxon>
    </lineage>
</organism>
<dbReference type="AlphaFoldDB" id="A0A085M6Q8"/>
<evidence type="ECO:0000313" key="3">
    <source>
        <dbReference type="Proteomes" id="UP000030764"/>
    </source>
</evidence>